<comment type="caution">
    <text evidence="2">The sequence shown here is derived from an EMBL/GenBank/DDBJ whole genome shotgun (WGS) entry which is preliminary data.</text>
</comment>
<feature type="domain" description="PiggyBac transposable element-derived protein" evidence="1">
    <location>
        <begin position="1"/>
        <end position="101"/>
    </location>
</feature>
<protein>
    <recommendedName>
        <fullName evidence="1">PiggyBac transposable element-derived protein domain-containing protein</fullName>
    </recommendedName>
</protein>
<gene>
    <name evidence="2" type="ORF">ANN_17839</name>
</gene>
<reference evidence="2 3" key="1">
    <citation type="journal article" date="2022" name="Allergy">
        <title>Genome assembly and annotation of Periplaneta americana reveal a comprehensive cockroach allergen profile.</title>
        <authorList>
            <person name="Wang L."/>
            <person name="Xiong Q."/>
            <person name="Saelim N."/>
            <person name="Wang L."/>
            <person name="Nong W."/>
            <person name="Wan A.T."/>
            <person name="Shi M."/>
            <person name="Liu X."/>
            <person name="Cao Q."/>
            <person name="Hui J.H.L."/>
            <person name="Sookrung N."/>
            <person name="Leung T.F."/>
            <person name="Tungtrongchitr A."/>
            <person name="Tsui S.K.W."/>
        </authorList>
    </citation>
    <scope>NUCLEOTIDE SEQUENCE [LARGE SCALE GENOMIC DNA]</scope>
    <source>
        <strain evidence="2">PWHHKU_190912</strain>
    </source>
</reference>
<dbReference type="PANTHER" id="PTHR46599:SF6">
    <property type="entry name" value="DUAL SPECIFICITY PHOSPHATASE 26"/>
    <property type="match status" value="1"/>
</dbReference>
<dbReference type="PANTHER" id="PTHR46599">
    <property type="entry name" value="PIGGYBAC TRANSPOSABLE ELEMENT-DERIVED PROTEIN 4"/>
    <property type="match status" value="1"/>
</dbReference>
<dbReference type="EMBL" id="JAJSOF020000021">
    <property type="protein sequence ID" value="KAJ4437694.1"/>
    <property type="molecule type" value="Genomic_DNA"/>
</dbReference>
<evidence type="ECO:0000259" key="1">
    <source>
        <dbReference type="Pfam" id="PF13843"/>
    </source>
</evidence>
<proteinExistence type="predicted"/>
<dbReference type="InterPro" id="IPR029526">
    <property type="entry name" value="PGBD"/>
</dbReference>
<keyword evidence="3" id="KW-1185">Reference proteome</keyword>
<sequence>MSRNQFSKILRFRFDEKATRFQRLQIDRFAAATPIWNTFIANYCLLCYKSSENITVDEQLFPCKARCPFIQYMGNEPDKFGIKFWLAVDTSSKYLQSGFPYLKDM</sequence>
<accession>A0ABQ8SU28</accession>
<evidence type="ECO:0000313" key="3">
    <source>
        <dbReference type="Proteomes" id="UP001148838"/>
    </source>
</evidence>
<dbReference type="Pfam" id="PF13843">
    <property type="entry name" value="DDE_Tnp_1_7"/>
    <property type="match status" value="1"/>
</dbReference>
<evidence type="ECO:0000313" key="2">
    <source>
        <dbReference type="EMBL" id="KAJ4437694.1"/>
    </source>
</evidence>
<name>A0ABQ8SU28_PERAM</name>
<organism evidence="2 3">
    <name type="scientific">Periplaneta americana</name>
    <name type="common">American cockroach</name>
    <name type="synonym">Blatta americana</name>
    <dbReference type="NCBI Taxonomy" id="6978"/>
    <lineage>
        <taxon>Eukaryota</taxon>
        <taxon>Metazoa</taxon>
        <taxon>Ecdysozoa</taxon>
        <taxon>Arthropoda</taxon>
        <taxon>Hexapoda</taxon>
        <taxon>Insecta</taxon>
        <taxon>Pterygota</taxon>
        <taxon>Neoptera</taxon>
        <taxon>Polyneoptera</taxon>
        <taxon>Dictyoptera</taxon>
        <taxon>Blattodea</taxon>
        <taxon>Blattoidea</taxon>
        <taxon>Blattidae</taxon>
        <taxon>Blattinae</taxon>
        <taxon>Periplaneta</taxon>
    </lineage>
</organism>
<dbReference type="Proteomes" id="UP001148838">
    <property type="component" value="Unassembled WGS sequence"/>
</dbReference>